<dbReference type="Pfam" id="PF13529">
    <property type="entry name" value="Peptidase_C39_2"/>
    <property type="match status" value="1"/>
</dbReference>
<keyword evidence="1" id="KW-0812">Transmembrane</keyword>
<sequence length="281" mass="31303">MKKYKKKKNIRKKFFNTVFIGTYVSFICFLYLFATRVTPWDINYFIKETQQHTSALVSTLKSQKAAFDAKRETAAIAKAIAKEKKDSTETKKSKDDDKKDTDEKLLESSTINLVYFDQNDPRWKTTIYGGDNIIGVFGCGPTTLAMLVSTLTDQAVTPDITAKWAYENGHFCNNSGSYHSIIPKGADNYGLTSKSLKSPSKETILQELSNGNLVVVLMNRGIFTSQGHFILLRGVTEDGKVLVADSQSPENSEQAWDINTILNEAKYSASAGGPFWSINKA</sequence>
<evidence type="ECO:0000313" key="3">
    <source>
        <dbReference type="EMBL" id="KXL54566.1"/>
    </source>
</evidence>
<dbReference type="EMBL" id="LRVM01000001">
    <property type="protein sequence ID" value="KXL54566.1"/>
    <property type="molecule type" value="Genomic_DNA"/>
</dbReference>
<dbReference type="AlphaFoldDB" id="A0A136WJ17"/>
<evidence type="ECO:0000256" key="1">
    <source>
        <dbReference type="SAM" id="Phobius"/>
    </source>
</evidence>
<dbReference type="OrthoDB" id="3186156at2"/>
<feature type="domain" description="Peptidase C39-like" evidence="2">
    <location>
        <begin position="115"/>
        <end position="246"/>
    </location>
</feature>
<reference evidence="3 4" key="1">
    <citation type="submission" date="2016-01" db="EMBL/GenBank/DDBJ databases">
        <title>Genome sequence of Clostridium neopropionicum X4, DSM-3847.</title>
        <authorList>
            <person name="Poehlein A."/>
            <person name="Beck M.H."/>
            <person name="Bengelsdorf F.R."/>
            <person name="Daniel R."/>
            <person name="Duerre P."/>
        </authorList>
    </citation>
    <scope>NUCLEOTIDE SEQUENCE [LARGE SCALE GENOMIC DNA]</scope>
    <source>
        <strain evidence="3 4">DSM-3847</strain>
    </source>
</reference>
<evidence type="ECO:0000259" key="2">
    <source>
        <dbReference type="Pfam" id="PF13529"/>
    </source>
</evidence>
<dbReference type="InterPro" id="IPR039564">
    <property type="entry name" value="Peptidase_C39-like"/>
</dbReference>
<organism evidence="3 4">
    <name type="scientific">Anaerotignum neopropionicum</name>
    <dbReference type="NCBI Taxonomy" id="36847"/>
    <lineage>
        <taxon>Bacteria</taxon>
        <taxon>Bacillati</taxon>
        <taxon>Bacillota</taxon>
        <taxon>Clostridia</taxon>
        <taxon>Lachnospirales</taxon>
        <taxon>Anaerotignaceae</taxon>
        <taxon>Anaerotignum</taxon>
    </lineage>
</organism>
<keyword evidence="1" id="KW-0472">Membrane</keyword>
<gene>
    <name evidence="3" type="ORF">CLNEO_06770</name>
</gene>
<accession>A0A136WJ17</accession>
<comment type="caution">
    <text evidence="3">The sequence shown here is derived from an EMBL/GenBank/DDBJ whole genome shotgun (WGS) entry which is preliminary data.</text>
</comment>
<dbReference type="RefSeq" id="WP_157723471.1">
    <property type="nucleotide sequence ID" value="NZ_LRVM01000001.1"/>
</dbReference>
<protein>
    <recommendedName>
        <fullName evidence="2">Peptidase C39-like domain-containing protein</fullName>
    </recommendedName>
</protein>
<keyword evidence="4" id="KW-1185">Reference proteome</keyword>
<proteinExistence type="predicted"/>
<dbReference type="STRING" id="36847.CLNEO_06770"/>
<name>A0A136WJ17_9FIRM</name>
<keyword evidence="1" id="KW-1133">Transmembrane helix</keyword>
<evidence type="ECO:0000313" key="4">
    <source>
        <dbReference type="Proteomes" id="UP000070539"/>
    </source>
</evidence>
<feature type="transmembrane region" description="Helical" evidence="1">
    <location>
        <begin position="14"/>
        <end position="34"/>
    </location>
</feature>
<dbReference type="Proteomes" id="UP000070539">
    <property type="component" value="Unassembled WGS sequence"/>
</dbReference>
<dbReference type="Gene3D" id="3.90.70.10">
    <property type="entry name" value="Cysteine proteinases"/>
    <property type="match status" value="1"/>
</dbReference>